<dbReference type="KEGG" id="tet:TTHERM_000550837"/>
<keyword evidence="4" id="KW-1185">Reference proteome</keyword>
<evidence type="ECO:0000256" key="2">
    <source>
        <dbReference type="SAM" id="MobiDB-lite"/>
    </source>
</evidence>
<evidence type="ECO:0000256" key="1">
    <source>
        <dbReference type="SAM" id="Coils"/>
    </source>
</evidence>
<evidence type="ECO:0000313" key="4">
    <source>
        <dbReference type="Proteomes" id="UP000009168"/>
    </source>
</evidence>
<dbReference type="GO" id="GO:0016301">
    <property type="term" value="F:kinase activity"/>
    <property type="evidence" value="ECO:0007669"/>
    <property type="project" value="UniProtKB-KW"/>
</dbReference>
<reference evidence="4" key="1">
    <citation type="journal article" date="2006" name="PLoS Biol.">
        <title>Macronuclear genome sequence of the ciliate Tetrahymena thermophila, a model eukaryote.</title>
        <authorList>
            <person name="Eisen J.A."/>
            <person name="Coyne R.S."/>
            <person name="Wu M."/>
            <person name="Wu D."/>
            <person name="Thiagarajan M."/>
            <person name="Wortman J.R."/>
            <person name="Badger J.H."/>
            <person name="Ren Q."/>
            <person name="Amedeo P."/>
            <person name="Jones K.M."/>
            <person name="Tallon L.J."/>
            <person name="Delcher A.L."/>
            <person name="Salzberg S.L."/>
            <person name="Silva J.C."/>
            <person name="Haas B.J."/>
            <person name="Majoros W.H."/>
            <person name="Farzad M."/>
            <person name="Carlton J.M."/>
            <person name="Smith R.K. Jr."/>
            <person name="Garg J."/>
            <person name="Pearlman R.E."/>
            <person name="Karrer K.M."/>
            <person name="Sun L."/>
            <person name="Manning G."/>
            <person name="Elde N.C."/>
            <person name="Turkewitz A.P."/>
            <person name="Asai D.J."/>
            <person name="Wilkes D.E."/>
            <person name="Wang Y."/>
            <person name="Cai H."/>
            <person name="Collins K."/>
            <person name="Stewart B.A."/>
            <person name="Lee S.R."/>
            <person name="Wilamowska K."/>
            <person name="Weinberg Z."/>
            <person name="Ruzzo W.L."/>
            <person name="Wloga D."/>
            <person name="Gaertig J."/>
            <person name="Frankel J."/>
            <person name="Tsao C.-C."/>
            <person name="Gorovsky M.A."/>
            <person name="Keeling P.J."/>
            <person name="Waller R.F."/>
            <person name="Patron N.J."/>
            <person name="Cherry J.M."/>
            <person name="Stover N.A."/>
            <person name="Krieger C.J."/>
            <person name="del Toro C."/>
            <person name="Ryder H.F."/>
            <person name="Williamson S.C."/>
            <person name="Barbeau R.A."/>
            <person name="Hamilton E.P."/>
            <person name="Orias E."/>
        </authorList>
    </citation>
    <scope>NUCLEOTIDE SEQUENCE [LARGE SCALE GENOMIC DNA]</scope>
    <source>
        <strain evidence="4">SB210</strain>
    </source>
</reference>
<accession>W7XGG8</accession>
<dbReference type="SUPFAM" id="SSF57850">
    <property type="entry name" value="RING/U-box"/>
    <property type="match status" value="1"/>
</dbReference>
<proteinExistence type="predicted"/>
<keyword evidence="3" id="KW-0808">Transferase</keyword>
<evidence type="ECO:0000313" key="3">
    <source>
        <dbReference type="EMBL" id="EWS76073.1"/>
    </source>
</evidence>
<dbReference type="Proteomes" id="UP000009168">
    <property type="component" value="Unassembled WGS sequence"/>
</dbReference>
<feature type="compositionally biased region" description="Polar residues" evidence="2">
    <location>
        <begin position="16"/>
        <end position="37"/>
    </location>
</feature>
<keyword evidence="1" id="KW-0175">Coiled coil</keyword>
<dbReference type="InParanoid" id="W7XGG8"/>
<dbReference type="AlphaFoldDB" id="W7XGG8"/>
<dbReference type="OrthoDB" id="10009520at2759"/>
<gene>
    <name evidence="3" type="ORF">TTHERM_000550837</name>
</gene>
<dbReference type="EMBL" id="GG662828">
    <property type="protein sequence ID" value="EWS76073.1"/>
    <property type="molecule type" value="Genomic_DNA"/>
</dbReference>
<name>W7XGG8_TETTS</name>
<keyword evidence="3" id="KW-0418">Kinase</keyword>
<dbReference type="GeneID" id="24439533"/>
<protein>
    <submittedName>
        <fullName evidence="3">ATPase, histidine kinase-, DNA gyrase B</fullName>
    </submittedName>
</protein>
<feature type="region of interest" description="Disordered" evidence="2">
    <location>
        <begin position="16"/>
        <end position="43"/>
    </location>
</feature>
<organism evidence="3 4">
    <name type="scientific">Tetrahymena thermophila (strain SB210)</name>
    <dbReference type="NCBI Taxonomy" id="312017"/>
    <lineage>
        <taxon>Eukaryota</taxon>
        <taxon>Sar</taxon>
        <taxon>Alveolata</taxon>
        <taxon>Ciliophora</taxon>
        <taxon>Intramacronucleata</taxon>
        <taxon>Oligohymenophorea</taxon>
        <taxon>Hymenostomatida</taxon>
        <taxon>Tetrahymenina</taxon>
        <taxon>Tetrahymenidae</taxon>
        <taxon>Tetrahymena</taxon>
    </lineage>
</organism>
<feature type="coiled-coil region" evidence="1">
    <location>
        <begin position="194"/>
        <end position="289"/>
    </location>
</feature>
<dbReference type="RefSeq" id="XP_012651380.1">
    <property type="nucleotide sequence ID" value="XM_012795926.1"/>
</dbReference>
<sequence>MASVLILKNIQSDSTDTLKNTQSDSTNTLKNTQSVSTDTEDDSLSDAQYDYENYQDYQDVSFESEFQKKLNFKECHLLYCEKQLEIDQENRCSQRCDCGLQLDCDSCLQEAHLPLTCEQKFQWDCLDPSYDIKTLQILQHQKNYKNGDCGSMLCTICQTNFCQACLKITKDSSHTQNCNDDSKDRLFKKFSLLKHQVQQNKKNFYENIEQIQERIEIVFKNDDDLEEEIYFEQNNQRSTILKYEQKELKHKLSMLEKQLIEESNNLFNIQKILKNNNNQEIDLKNFQSAQYYKWSKEIVN</sequence>